<protein>
    <submittedName>
        <fullName evidence="1">Spore photoproduct lyase</fullName>
        <ecNumber evidence="1">4.1.99.14</ecNumber>
    </submittedName>
</protein>
<keyword evidence="1" id="KW-0456">Lyase</keyword>
<gene>
    <name evidence="1" type="primary">splB</name>
    <name evidence="1" type="ORF">P6N53_12235</name>
</gene>
<organism evidence="1 2">
    <name type="scientific">Desulforamulus aquiferis</name>
    <dbReference type="NCBI Taxonomy" id="1397668"/>
    <lineage>
        <taxon>Bacteria</taxon>
        <taxon>Bacillati</taxon>
        <taxon>Bacillota</taxon>
        <taxon>Clostridia</taxon>
        <taxon>Eubacteriales</taxon>
        <taxon>Peptococcaceae</taxon>
        <taxon>Desulforamulus</taxon>
    </lineage>
</organism>
<reference evidence="1" key="2">
    <citation type="submission" date="2023-03" db="EMBL/GenBank/DDBJ databases">
        <authorList>
            <person name="Zhang Z."/>
        </authorList>
    </citation>
    <scope>NUCLEOTIDE SEQUENCE</scope>
    <source>
        <strain evidence="1">DSA</strain>
    </source>
</reference>
<dbReference type="InterPro" id="IPR049539">
    <property type="entry name" value="SPL"/>
</dbReference>
<accession>A0AAW7ZF72</accession>
<dbReference type="RefSeq" id="WP_304543512.1">
    <property type="nucleotide sequence ID" value="NZ_JARPTC010000018.1"/>
</dbReference>
<dbReference type="GO" id="GO:1904047">
    <property type="term" value="F:S-adenosyl-L-methionine binding"/>
    <property type="evidence" value="ECO:0007669"/>
    <property type="project" value="InterPro"/>
</dbReference>
<dbReference type="Gene3D" id="3.40.50.12110">
    <property type="match status" value="1"/>
</dbReference>
<dbReference type="GO" id="GO:0042601">
    <property type="term" value="C:endospore-forming forespore"/>
    <property type="evidence" value="ECO:0007669"/>
    <property type="project" value="TreeGrafter"/>
</dbReference>
<reference evidence="1" key="1">
    <citation type="journal article" date="2023" name="J. Hazard. Mater.">
        <title>Anaerobic biodegradation of pyrene and benzo[a]pyrene by a new sulfate-reducing Desulforamulus aquiferis strain DSA.</title>
        <authorList>
            <person name="Zhang Z."/>
            <person name="Sun J."/>
            <person name="Gong X."/>
            <person name="Wang C."/>
            <person name="Wang H."/>
        </authorList>
    </citation>
    <scope>NUCLEOTIDE SEQUENCE</scope>
    <source>
        <strain evidence="1">DSA</strain>
    </source>
</reference>
<dbReference type="Gene3D" id="3.80.30.30">
    <property type="match status" value="1"/>
</dbReference>
<evidence type="ECO:0000313" key="1">
    <source>
        <dbReference type="EMBL" id="MDO7787991.1"/>
    </source>
</evidence>
<sequence length="352" mass="40276">MENITLLAPAKSYLFKPKRVFIEQAALNYDLGRGLQDRFRSEGIPVSVLGAHNRVTGIPGKTPQEAFLEAKRTLVIGVRKVKEFQTCKPSAHYQLPLVSSCPGKCEYCYLLTNLGKRPYVKVYVNIEEVLERAQGYINERRPQHTIFEGAATSDPIPVERYTGAIKKSIEFFGRQSHGRFRFVTKFTDVDSLLDTRHNGKTRFRFSLNSDYVIKAFEHGTPTMPERVAAAGRAGAAGFPLGFLIAPIFLYEGWQKGYGDLFEALNTTLPKESRKDLTFELITHRFTSRAKNNIREVFPNSQLDMREDTRQFKYGQFGYGKFVYPKERMGEVRDFMEGLLKQHFPQAKVEYLV</sequence>
<name>A0AAW7ZF72_9FIRM</name>
<proteinExistence type="predicted"/>
<dbReference type="Proteomes" id="UP001172911">
    <property type="component" value="Unassembled WGS sequence"/>
</dbReference>
<dbReference type="EC" id="4.1.99.14" evidence="1"/>
<dbReference type="InterPro" id="IPR034559">
    <property type="entry name" value="SPL_Clostridia"/>
</dbReference>
<dbReference type="PANTHER" id="PTHR37822">
    <property type="entry name" value="SPORE PHOTOPRODUCT LYASE-RELATED"/>
    <property type="match status" value="1"/>
</dbReference>
<dbReference type="NCBIfam" id="TIGR04070">
    <property type="entry name" value="photo_TT_lyase"/>
    <property type="match status" value="1"/>
</dbReference>
<dbReference type="InterPro" id="IPR023897">
    <property type="entry name" value="SPL_firmicutes"/>
</dbReference>
<dbReference type="GO" id="GO:0003913">
    <property type="term" value="F:DNA photolyase activity"/>
    <property type="evidence" value="ECO:0007669"/>
    <property type="project" value="InterPro"/>
</dbReference>
<dbReference type="InterPro" id="IPR007197">
    <property type="entry name" value="rSAM"/>
</dbReference>
<comment type="caution">
    <text evidence="1">The sequence shown here is derived from an EMBL/GenBank/DDBJ whole genome shotgun (WGS) entry which is preliminary data.</text>
</comment>
<dbReference type="PANTHER" id="PTHR37822:SF2">
    <property type="entry name" value="SPORE PHOTOPRODUCT LYASE"/>
    <property type="match status" value="1"/>
</dbReference>
<dbReference type="AlphaFoldDB" id="A0AAW7ZF72"/>
<dbReference type="SFLD" id="SFLDG01079">
    <property type="entry name" value="spore_photoproduct_lyase_like"/>
    <property type="match status" value="1"/>
</dbReference>
<dbReference type="SFLD" id="SFLDF00412">
    <property type="entry name" value="spore_photoproduct_lyase_2"/>
    <property type="match status" value="1"/>
</dbReference>
<keyword evidence="2" id="KW-1185">Reference proteome</keyword>
<dbReference type="SFLD" id="SFLDS00029">
    <property type="entry name" value="Radical_SAM"/>
    <property type="match status" value="1"/>
</dbReference>
<dbReference type="EMBL" id="JARPTC010000018">
    <property type="protein sequence ID" value="MDO7787991.1"/>
    <property type="molecule type" value="Genomic_DNA"/>
</dbReference>
<evidence type="ECO:0000313" key="2">
    <source>
        <dbReference type="Proteomes" id="UP001172911"/>
    </source>
</evidence>
<dbReference type="Pfam" id="PF20903">
    <property type="entry name" value="SPL"/>
    <property type="match status" value="1"/>
</dbReference>
<dbReference type="GO" id="GO:0051539">
    <property type="term" value="F:4 iron, 4 sulfur cluster binding"/>
    <property type="evidence" value="ECO:0007669"/>
    <property type="project" value="TreeGrafter"/>
</dbReference>